<accession>A0A371EEU8</accession>
<evidence type="ECO:0000313" key="1">
    <source>
        <dbReference type="EMBL" id="RDX64484.1"/>
    </source>
</evidence>
<keyword evidence="2" id="KW-1185">Reference proteome</keyword>
<proteinExistence type="predicted"/>
<sequence>MPTWMTMNTSRARGKVVERLEEPLKGNWVDFIRPLGINPSICMHKSLLKEEARPIRQQQR</sequence>
<dbReference type="EMBL" id="QJKJ01014361">
    <property type="protein sequence ID" value="RDX64484.1"/>
    <property type="molecule type" value="Genomic_DNA"/>
</dbReference>
<feature type="non-terminal residue" evidence="1">
    <location>
        <position position="1"/>
    </location>
</feature>
<comment type="caution">
    <text evidence="1">The sequence shown here is derived from an EMBL/GenBank/DDBJ whole genome shotgun (WGS) entry which is preliminary data.</text>
</comment>
<dbReference type="AlphaFoldDB" id="A0A371EEU8"/>
<protein>
    <submittedName>
        <fullName evidence="1">Uncharacterized protein</fullName>
    </submittedName>
</protein>
<name>A0A371EEU8_MUCPR</name>
<gene>
    <name evidence="1" type="ORF">CR513_56965</name>
</gene>
<organism evidence="1 2">
    <name type="scientific">Mucuna pruriens</name>
    <name type="common">Velvet bean</name>
    <name type="synonym">Dolichos pruriens</name>
    <dbReference type="NCBI Taxonomy" id="157652"/>
    <lineage>
        <taxon>Eukaryota</taxon>
        <taxon>Viridiplantae</taxon>
        <taxon>Streptophyta</taxon>
        <taxon>Embryophyta</taxon>
        <taxon>Tracheophyta</taxon>
        <taxon>Spermatophyta</taxon>
        <taxon>Magnoliopsida</taxon>
        <taxon>eudicotyledons</taxon>
        <taxon>Gunneridae</taxon>
        <taxon>Pentapetalae</taxon>
        <taxon>rosids</taxon>
        <taxon>fabids</taxon>
        <taxon>Fabales</taxon>
        <taxon>Fabaceae</taxon>
        <taxon>Papilionoideae</taxon>
        <taxon>50 kb inversion clade</taxon>
        <taxon>NPAAA clade</taxon>
        <taxon>indigoferoid/millettioid clade</taxon>
        <taxon>Phaseoleae</taxon>
        <taxon>Mucuna</taxon>
    </lineage>
</organism>
<dbReference type="Proteomes" id="UP000257109">
    <property type="component" value="Unassembled WGS sequence"/>
</dbReference>
<reference evidence="1" key="1">
    <citation type="submission" date="2018-05" db="EMBL/GenBank/DDBJ databases">
        <title>Draft genome of Mucuna pruriens seed.</title>
        <authorList>
            <person name="Nnadi N.E."/>
            <person name="Vos R."/>
            <person name="Hasami M.H."/>
            <person name="Devisetty U.K."/>
            <person name="Aguiy J.C."/>
        </authorList>
    </citation>
    <scope>NUCLEOTIDE SEQUENCE [LARGE SCALE GENOMIC DNA]</scope>
    <source>
        <strain evidence="1">JCA_2017</strain>
    </source>
</reference>
<evidence type="ECO:0000313" key="2">
    <source>
        <dbReference type="Proteomes" id="UP000257109"/>
    </source>
</evidence>